<dbReference type="EMBL" id="JBBCAQ010000007">
    <property type="protein sequence ID" value="KAK7602695.1"/>
    <property type="molecule type" value="Genomic_DNA"/>
</dbReference>
<dbReference type="AlphaFoldDB" id="A0AAN9TTY8"/>
<evidence type="ECO:0000256" key="1">
    <source>
        <dbReference type="SAM" id="MobiDB-lite"/>
    </source>
</evidence>
<feature type="region of interest" description="Disordered" evidence="1">
    <location>
        <begin position="36"/>
        <end position="74"/>
    </location>
</feature>
<accession>A0AAN9TTY8</accession>
<proteinExistence type="predicted"/>
<organism evidence="2 3">
    <name type="scientific">Parthenolecanium corni</name>
    <dbReference type="NCBI Taxonomy" id="536013"/>
    <lineage>
        <taxon>Eukaryota</taxon>
        <taxon>Metazoa</taxon>
        <taxon>Ecdysozoa</taxon>
        <taxon>Arthropoda</taxon>
        <taxon>Hexapoda</taxon>
        <taxon>Insecta</taxon>
        <taxon>Pterygota</taxon>
        <taxon>Neoptera</taxon>
        <taxon>Paraneoptera</taxon>
        <taxon>Hemiptera</taxon>
        <taxon>Sternorrhyncha</taxon>
        <taxon>Coccoidea</taxon>
        <taxon>Coccidae</taxon>
        <taxon>Parthenolecanium</taxon>
    </lineage>
</organism>
<comment type="caution">
    <text evidence="2">The sequence shown here is derived from an EMBL/GenBank/DDBJ whole genome shotgun (WGS) entry which is preliminary data.</text>
</comment>
<reference evidence="2 3" key="1">
    <citation type="submission" date="2024-03" db="EMBL/GenBank/DDBJ databases">
        <title>Adaptation during the transition from Ophiocordyceps entomopathogen to insect associate is accompanied by gene loss and intensified selection.</title>
        <authorList>
            <person name="Ward C.M."/>
            <person name="Onetto C.A."/>
            <person name="Borneman A.R."/>
        </authorList>
    </citation>
    <scope>NUCLEOTIDE SEQUENCE [LARGE SCALE GENOMIC DNA]</scope>
    <source>
        <strain evidence="2">AWRI1</strain>
        <tissue evidence="2">Single Adult Female</tissue>
    </source>
</reference>
<sequence length="93" mass="10643">MEKPQPGGTALMITVNRYASTNHTLYISHFAKPWTRENGEHQHENPTSIREQGQSIESQSPVLCSTTKRSTNTKHQKVHLRMFIHKFLTLSGQ</sequence>
<keyword evidence="3" id="KW-1185">Reference proteome</keyword>
<gene>
    <name evidence="2" type="ORF">V9T40_006669</name>
</gene>
<evidence type="ECO:0000313" key="3">
    <source>
        <dbReference type="Proteomes" id="UP001367676"/>
    </source>
</evidence>
<feature type="compositionally biased region" description="Polar residues" evidence="1">
    <location>
        <begin position="45"/>
        <end position="70"/>
    </location>
</feature>
<evidence type="ECO:0000313" key="2">
    <source>
        <dbReference type="EMBL" id="KAK7602695.1"/>
    </source>
</evidence>
<dbReference type="Proteomes" id="UP001367676">
    <property type="component" value="Unassembled WGS sequence"/>
</dbReference>
<name>A0AAN9TTY8_9HEMI</name>
<protein>
    <submittedName>
        <fullName evidence="2">Uncharacterized protein</fullName>
    </submittedName>
</protein>